<name>A0A9P8ZYJ9_9PEZI</name>
<feature type="region of interest" description="Disordered" evidence="1">
    <location>
        <begin position="75"/>
        <end position="101"/>
    </location>
</feature>
<keyword evidence="2" id="KW-0732">Signal</keyword>
<dbReference type="RefSeq" id="XP_045958380.1">
    <property type="nucleotide sequence ID" value="XM_046102713.1"/>
</dbReference>
<evidence type="ECO:0000313" key="3">
    <source>
        <dbReference type="EMBL" id="KAH6654110.1"/>
    </source>
</evidence>
<feature type="signal peptide" evidence="2">
    <location>
        <begin position="1"/>
        <end position="25"/>
    </location>
</feature>
<feature type="chain" id="PRO_5040439496" evidence="2">
    <location>
        <begin position="26"/>
        <end position="108"/>
    </location>
</feature>
<keyword evidence="4" id="KW-1185">Reference proteome</keyword>
<evidence type="ECO:0000256" key="1">
    <source>
        <dbReference type="SAM" id="MobiDB-lite"/>
    </source>
</evidence>
<sequence length="108" mass="11928">MGMLGWCWNKSGFFLFGIPSQLIRAIPMTRNNNEAVAANGMNQDDGMSCNELQGDEGISRICRYYSLVGHRTRPSSLHSLDPENKGLMEGSSEGPATLQMRTQITFQG</sequence>
<accession>A0A9P8ZYJ9</accession>
<gene>
    <name evidence="3" type="ORF">BKA67DRAFT_564178</name>
</gene>
<evidence type="ECO:0000313" key="4">
    <source>
        <dbReference type="Proteomes" id="UP000758603"/>
    </source>
</evidence>
<dbReference type="GeneID" id="70131605"/>
<reference evidence="3" key="1">
    <citation type="journal article" date="2021" name="Nat. Commun.">
        <title>Genetic determinants of endophytism in the Arabidopsis root mycobiome.</title>
        <authorList>
            <person name="Mesny F."/>
            <person name="Miyauchi S."/>
            <person name="Thiergart T."/>
            <person name="Pickel B."/>
            <person name="Atanasova L."/>
            <person name="Karlsson M."/>
            <person name="Huettel B."/>
            <person name="Barry K.W."/>
            <person name="Haridas S."/>
            <person name="Chen C."/>
            <person name="Bauer D."/>
            <person name="Andreopoulos W."/>
            <person name="Pangilinan J."/>
            <person name="LaButti K."/>
            <person name="Riley R."/>
            <person name="Lipzen A."/>
            <person name="Clum A."/>
            <person name="Drula E."/>
            <person name="Henrissat B."/>
            <person name="Kohler A."/>
            <person name="Grigoriev I.V."/>
            <person name="Martin F.M."/>
            <person name="Hacquard S."/>
        </authorList>
    </citation>
    <scope>NUCLEOTIDE SEQUENCE</scope>
    <source>
        <strain evidence="3">MPI-SDFR-AT-0073</strain>
    </source>
</reference>
<proteinExistence type="predicted"/>
<evidence type="ECO:0000256" key="2">
    <source>
        <dbReference type="SAM" id="SignalP"/>
    </source>
</evidence>
<organism evidence="3 4">
    <name type="scientific">Truncatella angustata</name>
    <dbReference type="NCBI Taxonomy" id="152316"/>
    <lineage>
        <taxon>Eukaryota</taxon>
        <taxon>Fungi</taxon>
        <taxon>Dikarya</taxon>
        <taxon>Ascomycota</taxon>
        <taxon>Pezizomycotina</taxon>
        <taxon>Sordariomycetes</taxon>
        <taxon>Xylariomycetidae</taxon>
        <taxon>Amphisphaeriales</taxon>
        <taxon>Sporocadaceae</taxon>
        <taxon>Truncatella</taxon>
    </lineage>
</organism>
<comment type="caution">
    <text evidence="3">The sequence shown here is derived from an EMBL/GenBank/DDBJ whole genome shotgun (WGS) entry which is preliminary data.</text>
</comment>
<dbReference type="AlphaFoldDB" id="A0A9P8ZYJ9"/>
<dbReference type="Proteomes" id="UP000758603">
    <property type="component" value="Unassembled WGS sequence"/>
</dbReference>
<dbReference type="EMBL" id="JAGPXC010000004">
    <property type="protein sequence ID" value="KAH6654110.1"/>
    <property type="molecule type" value="Genomic_DNA"/>
</dbReference>
<protein>
    <submittedName>
        <fullName evidence="3">Uncharacterized protein</fullName>
    </submittedName>
</protein>